<comment type="subcellular location">
    <subcellularLocation>
        <location evidence="1">Bacterial flagellum</location>
    </subcellularLocation>
    <subcellularLocation>
        <location evidence="2">Secreted</location>
    </subcellularLocation>
</comment>
<dbReference type="InterPro" id="IPR001492">
    <property type="entry name" value="Flagellin"/>
</dbReference>
<dbReference type="EMBL" id="JGVK01000029">
    <property type="protein sequence ID" value="KEY90991.1"/>
    <property type="molecule type" value="Genomic_DNA"/>
</dbReference>
<evidence type="ECO:0000256" key="4">
    <source>
        <dbReference type="ARBA" id="ARBA00022525"/>
    </source>
</evidence>
<keyword evidence="9" id="KW-1185">Reference proteome</keyword>
<gene>
    <name evidence="8" type="primary">flgL</name>
    <name evidence="8" type="ORF">CF67_06002</name>
</gene>
<dbReference type="Pfam" id="PF00669">
    <property type="entry name" value="Flagellin_N"/>
    <property type="match status" value="1"/>
</dbReference>
<dbReference type="OrthoDB" id="9768249at2"/>
<dbReference type="Gene3D" id="1.20.1330.10">
    <property type="entry name" value="f41 fragment of flagellin, N-terminal domain"/>
    <property type="match status" value="1"/>
</dbReference>
<dbReference type="PANTHER" id="PTHR42792:SF1">
    <property type="entry name" value="FLAGELLAR HOOK-ASSOCIATED PROTEIN 3"/>
    <property type="match status" value="1"/>
</dbReference>
<dbReference type="InterPro" id="IPR013384">
    <property type="entry name" value="Flagell_FlgL"/>
</dbReference>
<dbReference type="SUPFAM" id="SSF64518">
    <property type="entry name" value="Phase 1 flagellin"/>
    <property type="match status" value="1"/>
</dbReference>
<dbReference type="Pfam" id="PF00700">
    <property type="entry name" value="Flagellin_C"/>
    <property type="match status" value="1"/>
</dbReference>
<evidence type="ECO:0000256" key="3">
    <source>
        <dbReference type="ARBA" id="ARBA00005709"/>
    </source>
</evidence>
<keyword evidence="8" id="KW-0969">Cilium</keyword>
<feature type="domain" description="Flagellin C-terminal" evidence="7">
    <location>
        <begin position="318"/>
        <end position="396"/>
    </location>
</feature>
<dbReference type="STRING" id="1179155.CF67_06002"/>
<reference evidence="8 9" key="1">
    <citation type="submission" date="2014-03" db="EMBL/GenBank/DDBJ databases">
        <title>Selection and divergence in the genomes of co-occurring obligate luminous symbionts with specific hosts.</title>
        <authorList>
            <person name="Hendry T.A."/>
            <person name="de Wet J.R."/>
            <person name="Dunlap P.V."/>
        </authorList>
    </citation>
    <scope>NUCLEOTIDE SEQUENCE [LARGE SCALE GENOMIC DNA]</scope>
    <source>
        <strain evidence="8 9">Ppalp.1</strain>
    </source>
</reference>
<evidence type="ECO:0000256" key="5">
    <source>
        <dbReference type="ARBA" id="ARBA00023143"/>
    </source>
</evidence>
<organism evidence="8 9">
    <name type="scientific">Candidatus Photodesmus blepharonis</name>
    <dbReference type="NCBI Taxonomy" id="1179155"/>
    <lineage>
        <taxon>Bacteria</taxon>
        <taxon>Pseudomonadati</taxon>
        <taxon>Pseudomonadota</taxon>
        <taxon>Gammaproteobacteria</taxon>
        <taxon>Vibrionales</taxon>
        <taxon>Vibrionaceae</taxon>
        <taxon>Candidatus Photodesmus</taxon>
    </lineage>
</organism>
<comment type="similarity">
    <text evidence="3">Belongs to the bacterial flagellin family.</text>
</comment>
<dbReference type="GO" id="GO:0005198">
    <property type="term" value="F:structural molecule activity"/>
    <property type="evidence" value="ECO:0007669"/>
    <property type="project" value="InterPro"/>
</dbReference>
<keyword evidence="8" id="KW-0282">Flagellum</keyword>
<feature type="domain" description="Flagellin N-terminal" evidence="6">
    <location>
        <begin position="5"/>
        <end position="131"/>
    </location>
</feature>
<accession>A0A084CMG2</accession>
<dbReference type="GO" id="GO:0071973">
    <property type="term" value="P:bacterial-type flagellum-dependent cell motility"/>
    <property type="evidence" value="ECO:0007669"/>
    <property type="project" value="InterPro"/>
</dbReference>
<evidence type="ECO:0000256" key="2">
    <source>
        <dbReference type="ARBA" id="ARBA00004613"/>
    </source>
</evidence>
<dbReference type="PANTHER" id="PTHR42792">
    <property type="entry name" value="FLAGELLIN"/>
    <property type="match status" value="1"/>
</dbReference>
<dbReference type="InterPro" id="IPR001029">
    <property type="entry name" value="Flagellin_N"/>
</dbReference>
<dbReference type="eggNOG" id="COG1344">
    <property type="taxonomic scope" value="Bacteria"/>
</dbReference>
<evidence type="ECO:0000313" key="8">
    <source>
        <dbReference type="EMBL" id="KEY90991.1"/>
    </source>
</evidence>
<keyword evidence="8" id="KW-0966">Cell projection</keyword>
<evidence type="ECO:0000259" key="7">
    <source>
        <dbReference type="Pfam" id="PF00700"/>
    </source>
</evidence>
<dbReference type="InterPro" id="IPR046358">
    <property type="entry name" value="Flagellin_C"/>
</dbReference>
<dbReference type="GO" id="GO:0009424">
    <property type="term" value="C:bacterial-type flagellum hook"/>
    <property type="evidence" value="ECO:0007669"/>
    <property type="project" value="InterPro"/>
</dbReference>
<proteinExistence type="inferred from homology"/>
<keyword evidence="5" id="KW-0975">Bacterial flagellum</keyword>
<name>A0A084CMG2_9GAMM</name>
<protein>
    <submittedName>
        <fullName evidence="8">Flagellar hook-associated protein 3</fullName>
    </submittedName>
</protein>
<dbReference type="AlphaFoldDB" id="A0A084CMG2"/>
<evidence type="ECO:0000256" key="1">
    <source>
        <dbReference type="ARBA" id="ARBA00004365"/>
    </source>
</evidence>
<sequence>MLNRISSFHSYQSVQNDLRRQENKIHNNQVQLASGKKLIRSSDDPLSTNYIQNIGQESEQIRQYIDAIALVRKRLQDHEVIISSAETFIDEAKRTVMEMINGSLSSEDRKAKSRKIEEIARNFFALVNTQDELGNYVYSGTRSENQAFFSDQNGTVIYIGNSYQKKMKISNLLEIAVSDPGDKLFMKIRNPYGDFEPQYRLQNSSELLLENASNLDVNDRSSYTVTFIEISKGKYGYQLEKDGNIVKVDEFDPSKGIQYESVSIQIKKRITEGDSILLEPRKNYSVFESLQNAIQLSQGSISDSNITAKLHQIVRELHTAFLHLNQAHTDVGVRLNTLDIQEQHHEDLRLILEKTKSNLEDLDYVKAAIEFSENSRALQASQIAFSKAKDLTLFNYI</sequence>
<evidence type="ECO:0000259" key="6">
    <source>
        <dbReference type="Pfam" id="PF00669"/>
    </source>
</evidence>
<dbReference type="Proteomes" id="UP000053784">
    <property type="component" value="Unassembled WGS sequence"/>
</dbReference>
<comment type="caution">
    <text evidence="8">The sequence shown here is derived from an EMBL/GenBank/DDBJ whole genome shotgun (WGS) entry which is preliminary data.</text>
</comment>
<keyword evidence="4" id="KW-0964">Secreted</keyword>
<dbReference type="NCBIfam" id="TIGR02550">
    <property type="entry name" value="flagell_flgL"/>
    <property type="match status" value="1"/>
</dbReference>
<dbReference type="RefSeq" id="WP_034414866.1">
    <property type="nucleotide sequence ID" value="NZ_JGVK01000029.1"/>
</dbReference>
<evidence type="ECO:0000313" key="9">
    <source>
        <dbReference type="Proteomes" id="UP000053784"/>
    </source>
</evidence>
<dbReference type="GO" id="GO:0005576">
    <property type="term" value="C:extracellular region"/>
    <property type="evidence" value="ECO:0007669"/>
    <property type="project" value="UniProtKB-SubCell"/>
</dbReference>